<dbReference type="EC" id="1.14.13.196" evidence="4"/>
<dbReference type="InterPro" id="IPR025700">
    <property type="entry name" value="Lys/Orn_oxygenase"/>
</dbReference>
<dbReference type="PANTHER" id="PTHR42802:SF1">
    <property type="entry name" value="L-ORNITHINE N(5)-MONOOXYGENASE"/>
    <property type="match status" value="1"/>
</dbReference>
<dbReference type="InterPro" id="IPR036188">
    <property type="entry name" value="FAD/NAD-bd_sf"/>
</dbReference>
<keyword evidence="13" id="KW-1185">Reference proteome</keyword>
<comment type="catalytic activity">
    <reaction evidence="10">
        <text>L-ornithine + NADH + O2 = N(5)-hydroxy-L-ornithine + NAD(+) + H2O</text>
        <dbReference type="Rhea" id="RHEA:41512"/>
        <dbReference type="ChEBI" id="CHEBI:15377"/>
        <dbReference type="ChEBI" id="CHEBI:15379"/>
        <dbReference type="ChEBI" id="CHEBI:46911"/>
        <dbReference type="ChEBI" id="CHEBI:57540"/>
        <dbReference type="ChEBI" id="CHEBI:57945"/>
        <dbReference type="ChEBI" id="CHEBI:78275"/>
        <dbReference type="EC" id="1.14.13.196"/>
    </reaction>
</comment>
<evidence type="ECO:0000256" key="7">
    <source>
        <dbReference type="ARBA" id="ARBA00022857"/>
    </source>
</evidence>
<accession>A0A8H2VX03</accession>
<proteinExistence type="inferred from homology"/>
<dbReference type="PANTHER" id="PTHR42802">
    <property type="entry name" value="MONOOXYGENASE"/>
    <property type="match status" value="1"/>
</dbReference>
<organism evidence="12 13">
    <name type="scientific">Sclerotinia trifoliorum</name>
    <dbReference type="NCBI Taxonomy" id="28548"/>
    <lineage>
        <taxon>Eukaryota</taxon>
        <taxon>Fungi</taxon>
        <taxon>Dikarya</taxon>
        <taxon>Ascomycota</taxon>
        <taxon>Pezizomycotina</taxon>
        <taxon>Leotiomycetes</taxon>
        <taxon>Helotiales</taxon>
        <taxon>Sclerotiniaceae</taxon>
        <taxon>Sclerotinia</taxon>
    </lineage>
</organism>
<evidence type="ECO:0000256" key="1">
    <source>
        <dbReference type="ARBA" id="ARBA00001974"/>
    </source>
</evidence>
<keyword evidence="8" id="KW-0560">Oxidoreductase</keyword>
<evidence type="ECO:0000256" key="6">
    <source>
        <dbReference type="ARBA" id="ARBA00022827"/>
    </source>
</evidence>
<reference evidence="12" key="1">
    <citation type="submission" date="2020-10" db="EMBL/GenBank/DDBJ databases">
        <authorList>
            <person name="Kusch S."/>
        </authorList>
    </citation>
    <scope>NUCLEOTIDE SEQUENCE</scope>
    <source>
        <strain evidence="12">SwB9</strain>
    </source>
</reference>
<feature type="compositionally biased region" description="Low complexity" evidence="11">
    <location>
        <begin position="17"/>
        <end position="30"/>
    </location>
</feature>
<keyword evidence="7" id="KW-0521">NADP</keyword>
<dbReference type="EMBL" id="CAJHIA010000020">
    <property type="protein sequence ID" value="CAD6446444.1"/>
    <property type="molecule type" value="Genomic_DNA"/>
</dbReference>
<evidence type="ECO:0000256" key="10">
    <source>
        <dbReference type="ARBA" id="ARBA00049248"/>
    </source>
</evidence>
<evidence type="ECO:0000256" key="5">
    <source>
        <dbReference type="ARBA" id="ARBA00022630"/>
    </source>
</evidence>
<comment type="catalytic activity">
    <reaction evidence="9">
        <text>L-ornithine + NADPH + O2 = N(5)-hydroxy-L-ornithine + NADP(+) + H2O</text>
        <dbReference type="Rhea" id="RHEA:41508"/>
        <dbReference type="ChEBI" id="CHEBI:15377"/>
        <dbReference type="ChEBI" id="CHEBI:15379"/>
        <dbReference type="ChEBI" id="CHEBI:46911"/>
        <dbReference type="ChEBI" id="CHEBI:57783"/>
        <dbReference type="ChEBI" id="CHEBI:58349"/>
        <dbReference type="ChEBI" id="CHEBI:78275"/>
        <dbReference type="EC" id="1.14.13.196"/>
    </reaction>
</comment>
<keyword evidence="6" id="KW-0274">FAD</keyword>
<comment type="similarity">
    <text evidence="3">Belongs to the lysine N(6)-hydroxylase/L-ornithine N(5)-oxygenase family.</text>
</comment>
<feature type="region of interest" description="Disordered" evidence="11">
    <location>
        <begin position="17"/>
        <end position="47"/>
    </location>
</feature>
<name>A0A8H2VX03_9HELO</name>
<comment type="caution">
    <text evidence="12">The sequence shown here is derived from an EMBL/GenBank/DDBJ whole genome shotgun (WGS) entry which is preliminary data.</text>
</comment>
<dbReference type="Pfam" id="PF13434">
    <property type="entry name" value="Lys_Orn_oxgnase"/>
    <property type="match status" value="1"/>
</dbReference>
<dbReference type="Proteomes" id="UP000624404">
    <property type="component" value="Unassembled WGS sequence"/>
</dbReference>
<keyword evidence="5" id="KW-0285">Flavoprotein</keyword>
<dbReference type="Gene3D" id="3.50.50.60">
    <property type="entry name" value="FAD/NAD(P)-binding domain"/>
    <property type="match status" value="1"/>
</dbReference>
<evidence type="ECO:0000313" key="13">
    <source>
        <dbReference type="Proteomes" id="UP000624404"/>
    </source>
</evidence>
<evidence type="ECO:0000256" key="8">
    <source>
        <dbReference type="ARBA" id="ARBA00023002"/>
    </source>
</evidence>
<evidence type="ECO:0000256" key="4">
    <source>
        <dbReference type="ARBA" id="ARBA00012881"/>
    </source>
</evidence>
<dbReference type="AlphaFoldDB" id="A0A8H2VX03"/>
<evidence type="ECO:0000256" key="11">
    <source>
        <dbReference type="SAM" id="MobiDB-lite"/>
    </source>
</evidence>
<evidence type="ECO:0000256" key="3">
    <source>
        <dbReference type="ARBA" id="ARBA00007588"/>
    </source>
</evidence>
<evidence type="ECO:0000256" key="2">
    <source>
        <dbReference type="ARBA" id="ARBA00004924"/>
    </source>
</evidence>
<comment type="cofactor">
    <cofactor evidence="1">
        <name>FAD</name>
        <dbReference type="ChEBI" id="CHEBI:57692"/>
    </cofactor>
</comment>
<evidence type="ECO:0000256" key="9">
    <source>
        <dbReference type="ARBA" id="ARBA00047598"/>
    </source>
</evidence>
<sequence>MLVCSSIATSNITHSSTSNASLQSSLSQSSFKPPRHPQDPVTTSTKGRNIKKIKMSLQIPSYDHPRPALPRPHPHLTDHIRAYDIISTEFSIGQLSLAITATVKRSPLSILFLNQTPELQLEGLHNESVFMQDFATSLDPTCRYTFLNYLSEEGMLGEWMTKGELNPSMEEWAKYVRWCVKVVREEGWVEFSEGSVEEVKERGNGRAADVIVSGEMFKADRILDGEEDCMAFANESEELNIVQATDALQNLCAAASSTNLAALTAQNEKLLSLYEKDRASRMVRALL</sequence>
<comment type="pathway">
    <text evidence="2">Siderophore biosynthesis.</text>
</comment>
<dbReference type="OrthoDB" id="3519933at2759"/>
<evidence type="ECO:0000313" key="12">
    <source>
        <dbReference type="EMBL" id="CAD6446444.1"/>
    </source>
</evidence>
<gene>
    <name evidence="12" type="ORF">SCLTRI_LOCUS6236</name>
</gene>
<dbReference type="GO" id="GO:0016491">
    <property type="term" value="F:oxidoreductase activity"/>
    <property type="evidence" value="ECO:0007669"/>
    <property type="project" value="UniProtKB-KW"/>
</dbReference>
<protein>
    <recommendedName>
        <fullName evidence="4">L-ornithine N(5)-monooxygenase [NAD(P)H]</fullName>
        <ecNumber evidence="4">1.14.13.196</ecNumber>
    </recommendedName>
</protein>